<comment type="caution">
    <text evidence="2">The sequence shown here is derived from an EMBL/GenBank/DDBJ whole genome shotgun (WGS) entry which is preliminary data.</text>
</comment>
<evidence type="ECO:0000313" key="2">
    <source>
        <dbReference type="EMBL" id="RWA04324.1"/>
    </source>
</evidence>
<proteinExistence type="predicted"/>
<sequence length="77" mass="8649">MAPLNPDQPLLVQHHSYWESTTTDVLAGVFFGISAALLTIALPLVLYNYCRSRRQAAQQERLEICAYVELAGAEWVK</sequence>
<dbReference type="AlphaFoldDB" id="A0A439CQ82"/>
<keyword evidence="1" id="KW-0812">Transmembrane</keyword>
<keyword evidence="3" id="KW-1185">Reference proteome</keyword>
<dbReference type="Proteomes" id="UP000286045">
    <property type="component" value="Unassembled WGS sequence"/>
</dbReference>
<accession>A0A439CQ82</accession>
<name>A0A439CQ82_9PEZI</name>
<organism evidence="2 3">
    <name type="scientific">Xylaria grammica</name>
    <dbReference type="NCBI Taxonomy" id="363999"/>
    <lineage>
        <taxon>Eukaryota</taxon>
        <taxon>Fungi</taxon>
        <taxon>Dikarya</taxon>
        <taxon>Ascomycota</taxon>
        <taxon>Pezizomycotina</taxon>
        <taxon>Sordariomycetes</taxon>
        <taxon>Xylariomycetidae</taxon>
        <taxon>Xylariales</taxon>
        <taxon>Xylariaceae</taxon>
        <taxon>Xylaria</taxon>
    </lineage>
</organism>
<keyword evidence="1" id="KW-1133">Transmembrane helix</keyword>
<gene>
    <name evidence="2" type="ORF">EKO27_g10783</name>
</gene>
<dbReference type="EMBL" id="RYZI01000589">
    <property type="protein sequence ID" value="RWA04324.1"/>
    <property type="molecule type" value="Genomic_DNA"/>
</dbReference>
<evidence type="ECO:0000313" key="3">
    <source>
        <dbReference type="Proteomes" id="UP000286045"/>
    </source>
</evidence>
<reference evidence="2 3" key="1">
    <citation type="submission" date="2018-12" db="EMBL/GenBank/DDBJ databases">
        <title>Draft genome sequence of Xylaria grammica IHI A82.</title>
        <authorList>
            <person name="Buettner E."/>
            <person name="Kellner H."/>
        </authorList>
    </citation>
    <scope>NUCLEOTIDE SEQUENCE [LARGE SCALE GENOMIC DNA]</scope>
    <source>
        <strain evidence="2 3">IHI A82</strain>
    </source>
</reference>
<evidence type="ECO:0000256" key="1">
    <source>
        <dbReference type="SAM" id="Phobius"/>
    </source>
</evidence>
<feature type="transmembrane region" description="Helical" evidence="1">
    <location>
        <begin position="25"/>
        <end position="47"/>
    </location>
</feature>
<protein>
    <submittedName>
        <fullName evidence="2">Uncharacterized protein</fullName>
    </submittedName>
</protein>
<keyword evidence="1" id="KW-0472">Membrane</keyword>